<dbReference type="Pfam" id="PF11145">
    <property type="entry name" value="DUF2921"/>
    <property type="match status" value="1"/>
</dbReference>
<organism evidence="13 14">
    <name type="scientific">Lithospermum erythrorhizon</name>
    <name type="common">Purple gromwell</name>
    <name type="synonym">Lithospermum officinale var. erythrorhizon</name>
    <dbReference type="NCBI Taxonomy" id="34254"/>
    <lineage>
        <taxon>Eukaryota</taxon>
        <taxon>Viridiplantae</taxon>
        <taxon>Streptophyta</taxon>
        <taxon>Embryophyta</taxon>
        <taxon>Tracheophyta</taxon>
        <taxon>Spermatophyta</taxon>
        <taxon>Magnoliopsida</taxon>
        <taxon>eudicotyledons</taxon>
        <taxon>Gunneridae</taxon>
        <taxon>Pentapetalae</taxon>
        <taxon>asterids</taxon>
        <taxon>lamiids</taxon>
        <taxon>Boraginales</taxon>
        <taxon>Boraginaceae</taxon>
        <taxon>Boraginoideae</taxon>
        <taxon>Lithospermeae</taxon>
        <taxon>Lithospermum</taxon>
    </lineage>
</organism>
<comment type="catalytic activity">
    <reaction evidence="1">
        <text>S-ubiquitinyl-[E2 ubiquitin-conjugating enzyme]-L-cysteine + [acceptor protein]-L-lysine = [E2 ubiquitin-conjugating enzyme]-L-cysteine + N(6)-ubiquitinyl-[acceptor protein]-L-lysine.</text>
        <dbReference type="EC" id="2.3.2.27"/>
    </reaction>
</comment>
<evidence type="ECO:0000256" key="6">
    <source>
        <dbReference type="ARBA" id="ARBA00022692"/>
    </source>
</evidence>
<dbReference type="GO" id="GO:0061630">
    <property type="term" value="F:ubiquitin protein ligase activity"/>
    <property type="evidence" value="ECO:0007669"/>
    <property type="project" value="UniProtKB-EC"/>
</dbReference>
<feature type="domain" description="DUF2921" evidence="12">
    <location>
        <begin position="225"/>
        <end position="412"/>
    </location>
</feature>
<comment type="subcellular location">
    <subcellularLocation>
        <location evidence="2">Endomembrane system</location>
        <topology evidence="2">Multi-pass membrane protein</topology>
    </subcellularLocation>
</comment>
<evidence type="ECO:0000256" key="2">
    <source>
        <dbReference type="ARBA" id="ARBA00004127"/>
    </source>
</evidence>
<keyword evidence="6 10" id="KW-0812">Transmembrane</keyword>
<dbReference type="Proteomes" id="UP001454036">
    <property type="component" value="Unassembled WGS sequence"/>
</dbReference>
<feature type="transmembrane region" description="Helical" evidence="10">
    <location>
        <begin position="669"/>
        <end position="689"/>
    </location>
</feature>
<comment type="caution">
    <text evidence="13">The sequence shown here is derived from an EMBL/GenBank/DDBJ whole genome shotgun (WGS) entry which is preliminary data.</text>
</comment>
<evidence type="ECO:0000256" key="3">
    <source>
        <dbReference type="ARBA" id="ARBA00004906"/>
    </source>
</evidence>
<keyword evidence="14" id="KW-1185">Reference proteome</keyword>
<dbReference type="GO" id="GO:0012505">
    <property type="term" value="C:endomembrane system"/>
    <property type="evidence" value="ECO:0007669"/>
    <property type="project" value="UniProtKB-SubCell"/>
</dbReference>
<dbReference type="PANTHER" id="PTHR33389:SF4">
    <property type="entry name" value="PII, URIDYLYLTRANSFERASE (DUF2921)"/>
    <property type="match status" value="1"/>
</dbReference>
<feature type="transmembrane region" description="Helical" evidence="10">
    <location>
        <begin position="696"/>
        <end position="724"/>
    </location>
</feature>
<evidence type="ECO:0000256" key="4">
    <source>
        <dbReference type="ARBA" id="ARBA00012483"/>
    </source>
</evidence>
<dbReference type="PROSITE" id="PS00018">
    <property type="entry name" value="EF_HAND_1"/>
    <property type="match status" value="1"/>
</dbReference>
<reference evidence="13 14" key="1">
    <citation type="submission" date="2024-01" db="EMBL/GenBank/DDBJ databases">
        <title>The complete chloroplast genome sequence of Lithospermum erythrorhizon: insights into the phylogenetic relationship among Boraginaceae species and the maternal lineages of purple gromwells.</title>
        <authorList>
            <person name="Okada T."/>
            <person name="Watanabe K."/>
        </authorList>
    </citation>
    <scope>NUCLEOTIDE SEQUENCE [LARGE SCALE GENOMIC DNA]</scope>
</reference>
<dbReference type="EMBL" id="BAABME010002721">
    <property type="protein sequence ID" value="GAA0155809.1"/>
    <property type="molecule type" value="Genomic_DNA"/>
</dbReference>
<evidence type="ECO:0000256" key="5">
    <source>
        <dbReference type="ARBA" id="ARBA00022679"/>
    </source>
</evidence>
<feature type="transmembrane region" description="Helical" evidence="10">
    <location>
        <begin position="920"/>
        <end position="938"/>
    </location>
</feature>
<dbReference type="InterPro" id="IPR057425">
    <property type="entry name" value="DUF2921_N"/>
</dbReference>
<dbReference type="PANTHER" id="PTHR33389">
    <property type="entry name" value="FAMILY PROTEIN, PUTATIVE (DUF2921)-RELATED"/>
    <property type="match status" value="1"/>
</dbReference>
<feature type="domain" description="DUF2921" evidence="12">
    <location>
        <begin position="452"/>
        <end position="644"/>
    </location>
</feature>
<comment type="pathway">
    <text evidence="3">Protein modification; protein ubiquitination.</text>
</comment>
<evidence type="ECO:0000256" key="1">
    <source>
        <dbReference type="ARBA" id="ARBA00000900"/>
    </source>
</evidence>
<name>A0AAV3PVG8_LITER</name>
<feature type="domain" description="DUF2921" evidence="12">
    <location>
        <begin position="16"/>
        <end position="200"/>
    </location>
</feature>
<dbReference type="EC" id="2.3.2.27" evidence="4"/>
<evidence type="ECO:0000259" key="11">
    <source>
        <dbReference type="Pfam" id="PF11145"/>
    </source>
</evidence>
<feature type="transmembrane region" description="Helical" evidence="10">
    <location>
        <begin position="744"/>
        <end position="767"/>
    </location>
</feature>
<keyword evidence="9 10" id="KW-0472">Membrane</keyword>
<dbReference type="Pfam" id="PF25333">
    <property type="entry name" value="DUF2921_N"/>
    <property type="match status" value="3"/>
</dbReference>
<accession>A0AAV3PVG8</accession>
<keyword evidence="7" id="KW-0833">Ubl conjugation pathway</keyword>
<evidence type="ECO:0000256" key="9">
    <source>
        <dbReference type="ARBA" id="ARBA00023136"/>
    </source>
</evidence>
<protein>
    <recommendedName>
        <fullName evidence="4">RING-type E3 ubiquitin transferase</fullName>
        <ecNumber evidence="4">2.3.2.27</ecNumber>
    </recommendedName>
</protein>
<sequence>MKINGNQEKMIKGLSFLNGDWYQEPGDAPIMPFDDRYSSNSSLDLRSPIKLVSFWVSDVDHAHRSKKSIWIGGVLQMGMTLEGLFLQKPDEESHLFDVWPGHSQLSVNFQGVYTESKKNHGERVICLIGSTMLPARQPDSVDPWEWVKESGYSNQPPLVQHDKIQLVLRYPSTFTLTSRAIIGNMRSLSPRKSLKYFNEIQISSWQSSSADYEFAPKNILISRGCDPYPFKDIWKDDDVDVYKGLDFCEILRRYTHLVALTIVPNWKCNGTDDYCSKLGPFMADKEIRATDGSFRGVKLVMQDVKCQKISLQEKAWFTRISSVFRAVPPSENQFSAAQRTGLSNMTLLAEGVWNSSSGQLCMVGCLGISDEQGNGCDTRVCVYIPRTFSIRQRSIIMGSLSSLNRSKSSYFPLSFEKLIRPAELRNQFSTSHAYYKYSKLNLAGVVLEKYEPFNFEDVTKKSLLKYPKLEESKTFLAGVSFLSEDLTFHIPAISDPTTDPFLHRTEVQMEILSLGPFLRHHWSSQDDSIGNKYFDQTTFETSRTILNVSAQLTLAGTEFQNFSKIFVEGLYNPLTGKMYLIGCRDVRASWKILFDSMDLENGLDCLVELVISYPPSTANWLVNPTAMISISSQRNEDDPLYFSPKKLHSVPIMYRKQREDILSRRVVEVIFRTLTLSLTVALILSQLMYMRCNVEFVPYISLVMLGVQAFGYSLPLIIEAWASLQSLGSKFDESLSYDLDRSGWVSLIDFSVKVLMLVAFSLTMMLFQNVRRLRVKLLTQNSQECHRVPRDKFVLITFLAIHVVGYVLVLIIHSVTTGDGALKTERYIDSTGNFHFIREWETELLQYLGLVQDFFLLPQIIGNFLWQIKGQPLRRLYYIGITAIRLLPHLYDYVRSPLSNPYFSKEYEFVNPRSNFCSKFGDIAIPATAVVLATLLYVQQMYSREKIFRFLTFGRSKLFPWGSRAYEKVPTIVIETELSTGVHKEQDDT</sequence>
<evidence type="ECO:0000313" key="13">
    <source>
        <dbReference type="EMBL" id="GAA0155809.1"/>
    </source>
</evidence>
<proteinExistence type="predicted"/>
<evidence type="ECO:0000313" key="14">
    <source>
        <dbReference type="Proteomes" id="UP001454036"/>
    </source>
</evidence>
<gene>
    <name evidence="13" type="ORF">LIER_13452</name>
</gene>
<evidence type="ECO:0000256" key="10">
    <source>
        <dbReference type="SAM" id="Phobius"/>
    </source>
</evidence>
<evidence type="ECO:0000256" key="8">
    <source>
        <dbReference type="ARBA" id="ARBA00022989"/>
    </source>
</evidence>
<dbReference type="InterPro" id="IPR018247">
    <property type="entry name" value="EF_Hand_1_Ca_BS"/>
</dbReference>
<feature type="transmembrane region" description="Helical" evidence="10">
    <location>
        <begin position="844"/>
        <end position="864"/>
    </location>
</feature>
<keyword evidence="5" id="KW-0808">Transferase</keyword>
<keyword evidence="8 10" id="KW-1133">Transmembrane helix</keyword>
<dbReference type="InterPro" id="IPR021319">
    <property type="entry name" value="DUF2921"/>
</dbReference>
<feature type="transmembrane region" description="Helical" evidence="10">
    <location>
        <begin position="793"/>
        <end position="815"/>
    </location>
</feature>
<feature type="domain" description="SWEET-like" evidence="11">
    <location>
        <begin position="657"/>
        <end position="945"/>
    </location>
</feature>
<evidence type="ECO:0000259" key="12">
    <source>
        <dbReference type="Pfam" id="PF25333"/>
    </source>
</evidence>
<evidence type="ECO:0000256" key="7">
    <source>
        <dbReference type="ARBA" id="ARBA00022786"/>
    </source>
</evidence>
<dbReference type="AlphaFoldDB" id="A0AAV3PVG8"/>